<dbReference type="OrthoDB" id="6432887at2759"/>
<proteinExistence type="predicted"/>
<dbReference type="InterPro" id="IPR024445">
    <property type="entry name" value="Tnp_ISXO2-like"/>
</dbReference>
<dbReference type="AlphaFoldDB" id="A0A0C2N076"/>
<evidence type="ECO:0000259" key="1">
    <source>
        <dbReference type="SMART" id="SM01126"/>
    </source>
</evidence>
<dbReference type="InterPro" id="IPR053164">
    <property type="entry name" value="IS1016-like_transposase"/>
</dbReference>
<name>A0A0C2N076_THEKT</name>
<dbReference type="EMBL" id="JWZT01003251">
    <property type="protein sequence ID" value="KII67302.1"/>
    <property type="molecule type" value="Genomic_DNA"/>
</dbReference>
<gene>
    <name evidence="2" type="ORF">RF11_07725</name>
</gene>
<evidence type="ECO:0000313" key="2">
    <source>
        <dbReference type="EMBL" id="KII67302.1"/>
    </source>
</evidence>
<sequence>MVAGGIDEASQIFLDITTRRNRQTLADIIRRNVEPGSIIQTDGWAAYKRLERYNYVHKVVIHDRNFVRDTGVTTNRIEATKDACKMLFQHTKQTARYGVRLSRRIRVKKKFSGALFENFINEIRRIYLQS</sequence>
<accession>A0A0C2N076</accession>
<feature type="domain" description="ISXO2-like transposase" evidence="1">
    <location>
        <begin position="2"/>
        <end position="91"/>
    </location>
</feature>
<comment type="caution">
    <text evidence="2">The sequence shown here is derived from an EMBL/GenBank/DDBJ whole genome shotgun (WGS) entry which is preliminary data.</text>
</comment>
<dbReference type="SMART" id="SM01126">
    <property type="entry name" value="DDE_Tnp_IS1595"/>
    <property type="match status" value="1"/>
</dbReference>
<evidence type="ECO:0000313" key="3">
    <source>
        <dbReference type="Proteomes" id="UP000031668"/>
    </source>
</evidence>
<dbReference type="Pfam" id="PF12762">
    <property type="entry name" value="DDE_Tnp_IS1595"/>
    <property type="match status" value="1"/>
</dbReference>
<dbReference type="PANTHER" id="PTHR47163">
    <property type="entry name" value="DDE_TNP_IS1595 DOMAIN-CONTAINING PROTEIN"/>
    <property type="match status" value="1"/>
</dbReference>
<protein>
    <recommendedName>
        <fullName evidence="1">ISXO2-like transposase domain-containing protein</fullName>
    </recommendedName>
</protein>
<keyword evidence="3" id="KW-1185">Reference proteome</keyword>
<organism evidence="2 3">
    <name type="scientific">Thelohanellus kitauei</name>
    <name type="common">Myxosporean</name>
    <dbReference type="NCBI Taxonomy" id="669202"/>
    <lineage>
        <taxon>Eukaryota</taxon>
        <taxon>Metazoa</taxon>
        <taxon>Cnidaria</taxon>
        <taxon>Myxozoa</taxon>
        <taxon>Myxosporea</taxon>
        <taxon>Bivalvulida</taxon>
        <taxon>Platysporina</taxon>
        <taxon>Myxobolidae</taxon>
        <taxon>Thelohanellus</taxon>
    </lineage>
</organism>
<reference evidence="2 3" key="1">
    <citation type="journal article" date="2014" name="Genome Biol. Evol.">
        <title>The genome of the myxosporean Thelohanellus kitauei shows adaptations to nutrient acquisition within its fish host.</title>
        <authorList>
            <person name="Yang Y."/>
            <person name="Xiong J."/>
            <person name="Zhou Z."/>
            <person name="Huo F."/>
            <person name="Miao W."/>
            <person name="Ran C."/>
            <person name="Liu Y."/>
            <person name="Zhang J."/>
            <person name="Feng J."/>
            <person name="Wang M."/>
            <person name="Wang M."/>
            <person name="Wang L."/>
            <person name="Yao B."/>
        </authorList>
    </citation>
    <scope>NUCLEOTIDE SEQUENCE [LARGE SCALE GENOMIC DNA]</scope>
    <source>
        <strain evidence="2">Wuqing</strain>
    </source>
</reference>
<dbReference type="PANTHER" id="PTHR47163:SF3">
    <property type="entry name" value="PROTEIN CBG18017"/>
    <property type="match status" value="1"/>
</dbReference>
<dbReference type="Proteomes" id="UP000031668">
    <property type="component" value="Unassembled WGS sequence"/>
</dbReference>